<feature type="compositionally biased region" description="Polar residues" evidence="2">
    <location>
        <begin position="1"/>
        <end position="35"/>
    </location>
</feature>
<evidence type="ECO:0000256" key="1">
    <source>
        <dbReference type="SAM" id="Coils"/>
    </source>
</evidence>
<gene>
    <name evidence="3" type="ORF">NA57DRAFT_75506</name>
</gene>
<comment type="caution">
    <text evidence="3">The sequence shown here is derived from an EMBL/GenBank/DDBJ whole genome shotgun (WGS) entry which is preliminary data.</text>
</comment>
<dbReference type="AlphaFoldDB" id="A0A9P4IFI6"/>
<feature type="coiled-coil region" evidence="1">
    <location>
        <begin position="181"/>
        <end position="208"/>
    </location>
</feature>
<name>A0A9P4IFI6_9PEZI</name>
<keyword evidence="4" id="KW-1185">Reference proteome</keyword>
<feature type="region of interest" description="Disordered" evidence="2">
    <location>
        <begin position="1"/>
        <end position="95"/>
    </location>
</feature>
<reference evidence="3" key="1">
    <citation type="journal article" date="2020" name="Stud. Mycol.">
        <title>101 Dothideomycetes genomes: a test case for predicting lifestyles and emergence of pathogens.</title>
        <authorList>
            <person name="Haridas S."/>
            <person name="Albert R."/>
            <person name="Binder M."/>
            <person name="Bloem J."/>
            <person name="Labutti K."/>
            <person name="Salamov A."/>
            <person name="Andreopoulos B."/>
            <person name="Baker S."/>
            <person name="Barry K."/>
            <person name="Bills G."/>
            <person name="Bluhm B."/>
            <person name="Cannon C."/>
            <person name="Castanera R."/>
            <person name="Culley D."/>
            <person name="Daum C."/>
            <person name="Ezra D."/>
            <person name="Gonzalez J."/>
            <person name="Henrissat B."/>
            <person name="Kuo A."/>
            <person name="Liang C."/>
            <person name="Lipzen A."/>
            <person name="Lutzoni F."/>
            <person name="Magnuson J."/>
            <person name="Mondo S."/>
            <person name="Nolan M."/>
            <person name="Ohm R."/>
            <person name="Pangilinan J."/>
            <person name="Park H.-J."/>
            <person name="Ramirez L."/>
            <person name="Alfaro M."/>
            <person name="Sun H."/>
            <person name="Tritt A."/>
            <person name="Yoshinaga Y."/>
            <person name="Zwiers L.-H."/>
            <person name="Turgeon B."/>
            <person name="Goodwin S."/>
            <person name="Spatafora J."/>
            <person name="Crous P."/>
            <person name="Grigoriev I."/>
        </authorList>
    </citation>
    <scope>NUCLEOTIDE SEQUENCE</scope>
    <source>
        <strain evidence="3">CBS 133067</strain>
    </source>
</reference>
<dbReference type="Proteomes" id="UP000799772">
    <property type="component" value="Unassembled WGS sequence"/>
</dbReference>
<keyword evidence="1" id="KW-0175">Coiled coil</keyword>
<evidence type="ECO:0000256" key="2">
    <source>
        <dbReference type="SAM" id="MobiDB-lite"/>
    </source>
</evidence>
<protein>
    <submittedName>
        <fullName evidence="3">Uncharacterized protein</fullName>
    </submittedName>
</protein>
<sequence>MARTKQQPKTSQSAPSKSTSVAPVSNRKTTAQQPQKIKPVPTKRKAALPSPDATDAPTASEEDNTDPQPKRVKTSPVKRTAPHVQANSKPQDWEATSLRLKKIRTELDLDWQIATQQLDTLRAAHDAQSKEAAEKDKLILQLNEQVKTHTADKALLQSSLDHEKAEVKNFSEKLQSTDSALEAKIIQTRNLSKEIQRLKSELDSNQAVKAREVMEETKNAKAGEESAIKKRDAAIQSRDHLQAKLNSALSGIATLGAFKSGWIIQEQKLQEDLLGVSKERDEARSRLKLLHGATEAVVQTGRPLVADTLGDLGRAMKALVDVVSGAS</sequence>
<evidence type="ECO:0000313" key="3">
    <source>
        <dbReference type="EMBL" id="KAF2100004.1"/>
    </source>
</evidence>
<organism evidence="3 4">
    <name type="scientific">Rhizodiscina lignyota</name>
    <dbReference type="NCBI Taxonomy" id="1504668"/>
    <lineage>
        <taxon>Eukaryota</taxon>
        <taxon>Fungi</taxon>
        <taxon>Dikarya</taxon>
        <taxon>Ascomycota</taxon>
        <taxon>Pezizomycotina</taxon>
        <taxon>Dothideomycetes</taxon>
        <taxon>Pleosporomycetidae</taxon>
        <taxon>Aulographales</taxon>
        <taxon>Rhizodiscinaceae</taxon>
        <taxon>Rhizodiscina</taxon>
    </lineage>
</organism>
<proteinExistence type="predicted"/>
<evidence type="ECO:0000313" key="4">
    <source>
        <dbReference type="Proteomes" id="UP000799772"/>
    </source>
</evidence>
<accession>A0A9P4IFI6</accession>
<dbReference type="EMBL" id="ML978125">
    <property type="protein sequence ID" value="KAF2100004.1"/>
    <property type="molecule type" value="Genomic_DNA"/>
</dbReference>